<dbReference type="EMBL" id="QQST01000001">
    <property type="protein sequence ID" value="RDI71987.1"/>
    <property type="molecule type" value="Genomic_DNA"/>
</dbReference>
<dbReference type="Proteomes" id="UP000255421">
    <property type="component" value="Unassembled WGS sequence"/>
</dbReference>
<keyword evidence="3" id="KW-0238">DNA-binding</keyword>
<dbReference type="InterPro" id="IPR000814">
    <property type="entry name" value="TBP"/>
</dbReference>
<organism evidence="6 7">
    <name type="scientific">Halopelagius longus</name>
    <dbReference type="NCBI Taxonomy" id="1236180"/>
    <lineage>
        <taxon>Archaea</taxon>
        <taxon>Methanobacteriati</taxon>
        <taxon>Methanobacteriota</taxon>
        <taxon>Stenosarchaea group</taxon>
        <taxon>Halobacteria</taxon>
        <taxon>Halobacteriales</taxon>
        <taxon>Haloferacaceae</taxon>
    </lineage>
</organism>
<keyword evidence="4" id="KW-0804">Transcription</keyword>
<gene>
    <name evidence="5" type="ORF">DWB78_09775</name>
    <name evidence="6" type="ORF">SAMN05216278_0058</name>
</gene>
<accession>A0A1H0XPA5</accession>
<dbReference type="GO" id="GO:0003677">
    <property type="term" value="F:DNA binding"/>
    <property type="evidence" value="ECO:0007669"/>
    <property type="project" value="UniProtKB-KW"/>
</dbReference>
<name>A0A1H0XPA5_9EURY</name>
<evidence type="ECO:0000256" key="4">
    <source>
        <dbReference type="ARBA" id="ARBA00023163"/>
    </source>
</evidence>
<reference evidence="7" key="1">
    <citation type="submission" date="2016-10" db="EMBL/GenBank/DDBJ databases">
        <authorList>
            <person name="Varghese N."/>
            <person name="Submissions S."/>
        </authorList>
    </citation>
    <scope>NUCLEOTIDE SEQUENCE [LARGE SCALE GENOMIC DNA]</scope>
    <source>
        <strain evidence="7">CGMCC 1.12397</strain>
    </source>
</reference>
<comment type="similarity">
    <text evidence="1">Belongs to the TBP family.</text>
</comment>
<dbReference type="Pfam" id="PF00352">
    <property type="entry name" value="TBP"/>
    <property type="match status" value="2"/>
</dbReference>
<evidence type="ECO:0000313" key="5">
    <source>
        <dbReference type="EMBL" id="RDI71987.1"/>
    </source>
</evidence>
<evidence type="ECO:0000256" key="2">
    <source>
        <dbReference type="ARBA" id="ARBA00022737"/>
    </source>
</evidence>
<dbReference type="Proteomes" id="UP000199289">
    <property type="component" value="Unassembled WGS sequence"/>
</dbReference>
<dbReference type="AlphaFoldDB" id="A0A1H0XPA5"/>
<protein>
    <submittedName>
        <fullName evidence="6">TATA binding protein of transcription factor TFIID</fullName>
    </submittedName>
</protein>
<dbReference type="RefSeq" id="WP_092531361.1">
    <property type="nucleotide sequence ID" value="NZ_QQST01000001.1"/>
</dbReference>
<evidence type="ECO:0000313" key="8">
    <source>
        <dbReference type="Proteomes" id="UP000255421"/>
    </source>
</evidence>
<dbReference type="Gene3D" id="3.30.310.10">
    <property type="entry name" value="TATA-Binding Protein"/>
    <property type="match status" value="2"/>
</dbReference>
<dbReference type="GO" id="GO:0006352">
    <property type="term" value="P:DNA-templated transcription initiation"/>
    <property type="evidence" value="ECO:0007669"/>
    <property type="project" value="InterPro"/>
</dbReference>
<dbReference type="EMBL" id="FNKQ01000001">
    <property type="protein sequence ID" value="SDQ04661.1"/>
    <property type="molecule type" value="Genomic_DNA"/>
</dbReference>
<sequence>MTAQIGWSRVVFHQYVPMSSNVVQVVNAVGGGELGVELQLDKLLADSSFEYSYESGDSMAYVTISGDLPTVTLFQSGKYSIAGGNSVSQLFEVDGMFRDKVSEITDFSLESTPEFEIRYLVGIGELGNEVDLSIIFKELPSDKVEYEPEQFPGLFYRPSKETTITVFSTGKVSVNGPRSEEALQKEFTRLKDKLDNIQR</sequence>
<dbReference type="OrthoDB" id="350539at2157"/>
<evidence type="ECO:0000256" key="1">
    <source>
        <dbReference type="ARBA" id="ARBA00005560"/>
    </source>
</evidence>
<evidence type="ECO:0000256" key="3">
    <source>
        <dbReference type="ARBA" id="ARBA00023125"/>
    </source>
</evidence>
<evidence type="ECO:0000313" key="6">
    <source>
        <dbReference type="EMBL" id="SDQ04661.1"/>
    </source>
</evidence>
<proteinExistence type="inferred from homology"/>
<dbReference type="InterPro" id="IPR012295">
    <property type="entry name" value="TBP_dom_sf"/>
</dbReference>
<evidence type="ECO:0000313" key="7">
    <source>
        <dbReference type="Proteomes" id="UP000199289"/>
    </source>
</evidence>
<keyword evidence="2" id="KW-0677">Repeat</keyword>
<reference evidence="5 8" key="3">
    <citation type="submission" date="2018-07" db="EMBL/GenBank/DDBJ databases">
        <title>Genome sequence of extremly halophilic archaeon Halopelagius longus strain BC12-B1.</title>
        <authorList>
            <person name="Zhang X."/>
        </authorList>
    </citation>
    <scope>NUCLEOTIDE SEQUENCE [LARGE SCALE GENOMIC DNA]</scope>
    <source>
        <strain evidence="5 8">BC12-B1</strain>
    </source>
</reference>
<keyword evidence="8" id="KW-1185">Reference proteome</keyword>
<reference evidence="6" key="2">
    <citation type="submission" date="2016-10" db="EMBL/GenBank/DDBJ databases">
        <authorList>
            <person name="de Groot N.N."/>
        </authorList>
    </citation>
    <scope>NUCLEOTIDE SEQUENCE [LARGE SCALE GENOMIC DNA]</scope>
    <source>
        <strain evidence="6">CGMCC 1.12397</strain>
    </source>
</reference>
<dbReference type="SUPFAM" id="SSF55945">
    <property type="entry name" value="TATA-box binding protein-like"/>
    <property type="match status" value="2"/>
</dbReference>
<dbReference type="PRINTS" id="PR00686">
    <property type="entry name" value="TIFACTORIID"/>
</dbReference>
<dbReference type="PANTHER" id="PTHR10126">
    <property type="entry name" value="TATA-BOX BINDING PROTEIN"/>
    <property type="match status" value="1"/>
</dbReference>